<dbReference type="PANTHER" id="PTHR19303:SF74">
    <property type="entry name" value="POGO TRANSPOSABLE ELEMENT WITH KRAB DOMAIN"/>
    <property type="match status" value="1"/>
</dbReference>
<evidence type="ECO:0008006" key="5">
    <source>
        <dbReference type="Google" id="ProtNLM"/>
    </source>
</evidence>
<dbReference type="GO" id="GO:0003677">
    <property type="term" value="F:DNA binding"/>
    <property type="evidence" value="ECO:0007669"/>
    <property type="project" value="InterPro"/>
</dbReference>
<dbReference type="PANTHER" id="PTHR19303">
    <property type="entry name" value="TRANSPOSON"/>
    <property type="match status" value="1"/>
</dbReference>
<dbReference type="InterPro" id="IPR036397">
    <property type="entry name" value="RNaseH_sf"/>
</dbReference>
<dbReference type="GO" id="GO:0005634">
    <property type="term" value="C:nucleus"/>
    <property type="evidence" value="ECO:0007669"/>
    <property type="project" value="TreeGrafter"/>
</dbReference>
<dbReference type="Proteomes" id="UP000429607">
    <property type="component" value="Unassembled WGS sequence"/>
</dbReference>
<feature type="domain" description="DDE-1" evidence="1">
    <location>
        <begin position="191"/>
        <end position="316"/>
    </location>
</feature>
<comment type="caution">
    <text evidence="3">The sequence shown here is derived from an EMBL/GenBank/DDBJ whole genome shotgun (WGS) entry which is preliminary data.</text>
</comment>
<evidence type="ECO:0000259" key="1">
    <source>
        <dbReference type="Pfam" id="PF03184"/>
    </source>
</evidence>
<evidence type="ECO:0000313" key="4">
    <source>
        <dbReference type="Proteomes" id="UP000429607"/>
    </source>
</evidence>
<dbReference type="InterPro" id="IPR007889">
    <property type="entry name" value="HTH_Psq"/>
</dbReference>
<dbReference type="AlphaFoldDB" id="A0A6A3M797"/>
<sequence>MDHDARLQSVVNGATSYRQAAMKHNLSPTTIWRHANGLLKPGARHGKPPLLPKDEELGVVDVVRLRSRRGLCMDVDEMRYLIRQAAIACGNFPPQGFPSRRYVARFVKRHAKVLCIKHAQVLDITRNEGSKEDRIRSYYNNLEKEIDGLPRDRVWNCDETGFSPRGLSAPRIVCEKGLPSNAVKSADRENVSVMACIAADGSALDPMFIFSGVRIKLEWMTGASVTAVCAATESSNSNNQLFLHWLKYFDKCLSQRGTERPVIWVLDGHFSHLNYKALTFAVSVKIEIFTLPSHTSHFMQPLDTLVFRALKKGYEELVKTIPLRHAGARPTKDGVVSLVTIVWKAAMIPENVMGSFRCKGIFPLSVDNML</sequence>
<dbReference type="Gene3D" id="3.30.420.10">
    <property type="entry name" value="Ribonuclease H-like superfamily/Ribonuclease H"/>
    <property type="match status" value="1"/>
</dbReference>
<proteinExistence type="predicted"/>
<feature type="domain" description="HTH psq-type" evidence="2">
    <location>
        <begin position="7"/>
        <end position="37"/>
    </location>
</feature>
<evidence type="ECO:0000259" key="2">
    <source>
        <dbReference type="Pfam" id="PF05225"/>
    </source>
</evidence>
<gene>
    <name evidence="3" type="ORF">PR001_g12730</name>
</gene>
<evidence type="ECO:0000313" key="3">
    <source>
        <dbReference type="EMBL" id="KAE9024224.1"/>
    </source>
</evidence>
<dbReference type="InterPro" id="IPR050863">
    <property type="entry name" value="CenT-Element_Derived"/>
</dbReference>
<reference evidence="3 4" key="1">
    <citation type="submission" date="2018-09" db="EMBL/GenBank/DDBJ databases">
        <title>Genomic investigation of the strawberry pathogen Phytophthora fragariae indicates pathogenicity is determined by transcriptional variation in three key races.</title>
        <authorList>
            <person name="Adams T.M."/>
            <person name="Armitage A.D."/>
            <person name="Sobczyk M.K."/>
            <person name="Bates H.J."/>
            <person name="Dunwell J.M."/>
            <person name="Nellist C.F."/>
            <person name="Harrison R.J."/>
        </authorList>
    </citation>
    <scope>NUCLEOTIDE SEQUENCE [LARGE SCALE GENOMIC DNA]</scope>
    <source>
        <strain evidence="3 4">SCRP249</strain>
    </source>
</reference>
<name>A0A6A3M797_9STRA</name>
<dbReference type="EMBL" id="QXFV01000838">
    <property type="protein sequence ID" value="KAE9024224.1"/>
    <property type="molecule type" value="Genomic_DNA"/>
</dbReference>
<organism evidence="3 4">
    <name type="scientific">Phytophthora rubi</name>
    <dbReference type="NCBI Taxonomy" id="129364"/>
    <lineage>
        <taxon>Eukaryota</taxon>
        <taxon>Sar</taxon>
        <taxon>Stramenopiles</taxon>
        <taxon>Oomycota</taxon>
        <taxon>Peronosporomycetes</taxon>
        <taxon>Peronosporales</taxon>
        <taxon>Peronosporaceae</taxon>
        <taxon>Phytophthora</taxon>
    </lineage>
</organism>
<accession>A0A6A3M797</accession>
<protein>
    <recommendedName>
        <fullName evidence="5">DDE-1 domain-containing protein</fullName>
    </recommendedName>
</protein>
<dbReference type="Pfam" id="PF05225">
    <property type="entry name" value="HTH_psq"/>
    <property type="match status" value="1"/>
</dbReference>
<dbReference type="InterPro" id="IPR004875">
    <property type="entry name" value="DDE_SF_endonuclease_dom"/>
</dbReference>
<dbReference type="Pfam" id="PF03184">
    <property type="entry name" value="DDE_1"/>
    <property type="match status" value="1"/>
</dbReference>